<evidence type="ECO:0000313" key="3">
    <source>
        <dbReference type="Proteomes" id="UP000193411"/>
    </source>
</evidence>
<proteinExistence type="predicted"/>
<feature type="compositionally biased region" description="Basic and acidic residues" evidence="1">
    <location>
        <begin position="1"/>
        <end position="20"/>
    </location>
</feature>
<protein>
    <submittedName>
        <fullName evidence="2">Uncharacterized protein</fullName>
    </submittedName>
</protein>
<dbReference type="Proteomes" id="UP000193411">
    <property type="component" value="Unassembled WGS sequence"/>
</dbReference>
<dbReference type="AlphaFoldDB" id="A0A1Y2HDZ8"/>
<name>A0A1Y2HDZ8_9FUNG</name>
<comment type="caution">
    <text evidence="2">The sequence shown here is derived from an EMBL/GenBank/DDBJ whole genome shotgun (WGS) entry which is preliminary data.</text>
</comment>
<accession>A0A1Y2HDZ8</accession>
<evidence type="ECO:0000313" key="2">
    <source>
        <dbReference type="EMBL" id="ORZ32796.1"/>
    </source>
</evidence>
<keyword evidence="3" id="KW-1185">Reference proteome</keyword>
<dbReference type="EMBL" id="MCFL01000042">
    <property type="protein sequence ID" value="ORZ32796.1"/>
    <property type="molecule type" value="Genomic_DNA"/>
</dbReference>
<feature type="region of interest" description="Disordered" evidence="1">
    <location>
        <begin position="1"/>
        <end position="21"/>
    </location>
</feature>
<reference evidence="2 3" key="1">
    <citation type="submission" date="2016-07" db="EMBL/GenBank/DDBJ databases">
        <title>Pervasive Adenine N6-methylation of Active Genes in Fungi.</title>
        <authorList>
            <consortium name="DOE Joint Genome Institute"/>
            <person name="Mondo S.J."/>
            <person name="Dannebaum R.O."/>
            <person name="Kuo R.C."/>
            <person name="Labutti K."/>
            <person name="Haridas S."/>
            <person name="Kuo A."/>
            <person name="Salamov A."/>
            <person name="Ahrendt S.R."/>
            <person name="Lipzen A."/>
            <person name="Sullivan W."/>
            <person name="Andreopoulos W.B."/>
            <person name="Clum A."/>
            <person name="Lindquist E."/>
            <person name="Daum C."/>
            <person name="Ramamoorthy G.K."/>
            <person name="Gryganskyi A."/>
            <person name="Culley D."/>
            <person name="Magnuson J.K."/>
            <person name="James T.Y."/>
            <person name="O'Malley M.A."/>
            <person name="Stajich J.E."/>
            <person name="Spatafora J.W."/>
            <person name="Visel A."/>
            <person name="Grigoriev I.V."/>
        </authorList>
    </citation>
    <scope>NUCLEOTIDE SEQUENCE [LARGE SCALE GENOMIC DNA]</scope>
    <source>
        <strain evidence="2 3">PL171</strain>
    </source>
</reference>
<sequence>MKMRDVSPDRDMKKPEETKTIEPPLPRSLLIHIYVCTQLFVQSIIPATQRRFHRNTTATWLRKTPDRSSRNSQDAQNHPPRQAKLRPRLHGWGRGLYCPLQGLQVWRPGFHGSRQRMQGQHRLSTCPIANLGWPHHACPRSRRRWQRPQ</sequence>
<gene>
    <name evidence="2" type="ORF">BCR44DRAFT_1439633</name>
</gene>
<organism evidence="2 3">
    <name type="scientific">Catenaria anguillulae PL171</name>
    <dbReference type="NCBI Taxonomy" id="765915"/>
    <lineage>
        <taxon>Eukaryota</taxon>
        <taxon>Fungi</taxon>
        <taxon>Fungi incertae sedis</taxon>
        <taxon>Blastocladiomycota</taxon>
        <taxon>Blastocladiomycetes</taxon>
        <taxon>Blastocladiales</taxon>
        <taxon>Catenariaceae</taxon>
        <taxon>Catenaria</taxon>
    </lineage>
</organism>
<feature type="region of interest" description="Disordered" evidence="1">
    <location>
        <begin position="56"/>
        <end position="86"/>
    </location>
</feature>
<evidence type="ECO:0000256" key="1">
    <source>
        <dbReference type="SAM" id="MobiDB-lite"/>
    </source>
</evidence>